<dbReference type="InterPro" id="IPR004046">
    <property type="entry name" value="GST_C"/>
</dbReference>
<dbReference type="CDD" id="cd00299">
    <property type="entry name" value="GST_C_family"/>
    <property type="match status" value="1"/>
</dbReference>
<dbReference type="EMBL" id="RFFM01000001">
    <property type="protein sequence ID" value="RMH92290.1"/>
    <property type="molecule type" value="Genomic_DNA"/>
</dbReference>
<dbReference type="PANTHER" id="PTHR43968:SF6">
    <property type="entry name" value="GLUTATHIONE S-TRANSFERASE OMEGA"/>
    <property type="match status" value="1"/>
</dbReference>
<dbReference type="PROSITE" id="PS50404">
    <property type="entry name" value="GST_NTER"/>
    <property type="match status" value="1"/>
</dbReference>
<keyword evidence="4" id="KW-1185">Reference proteome</keyword>
<evidence type="ECO:0000313" key="4">
    <source>
        <dbReference type="Proteomes" id="UP000269774"/>
    </source>
</evidence>
<dbReference type="Pfam" id="PF14497">
    <property type="entry name" value="GST_C_3"/>
    <property type="match status" value="1"/>
</dbReference>
<dbReference type="SUPFAM" id="SSF47616">
    <property type="entry name" value="GST C-terminal domain-like"/>
    <property type="match status" value="1"/>
</dbReference>
<accession>A0A3M2HXD2</accession>
<dbReference type="SFLD" id="SFLDS00019">
    <property type="entry name" value="Glutathione_Transferase_(cytos"/>
    <property type="match status" value="1"/>
</dbReference>
<dbReference type="InterPro" id="IPR036249">
    <property type="entry name" value="Thioredoxin-like_sf"/>
</dbReference>
<keyword evidence="3" id="KW-0808">Transferase</keyword>
<dbReference type="RefSeq" id="WP_122164238.1">
    <property type="nucleotide sequence ID" value="NZ_CP180504.1"/>
</dbReference>
<dbReference type="SUPFAM" id="SSF52833">
    <property type="entry name" value="Thioredoxin-like"/>
    <property type="match status" value="1"/>
</dbReference>
<comment type="caution">
    <text evidence="3">The sequence shown here is derived from an EMBL/GenBank/DDBJ whole genome shotgun (WGS) entry which is preliminary data.</text>
</comment>
<protein>
    <submittedName>
        <fullName evidence="3">Glutathione S-transferase family protein</fullName>
    </submittedName>
</protein>
<dbReference type="InterPro" id="IPR036282">
    <property type="entry name" value="Glutathione-S-Trfase_C_sf"/>
</dbReference>
<dbReference type="InterPro" id="IPR010987">
    <property type="entry name" value="Glutathione-S-Trfase_C-like"/>
</dbReference>
<dbReference type="Pfam" id="PF13417">
    <property type="entry name" value="GST_N_3"/>
    <property type="match status" value="1"/>
</dbReference>
<dbReference type="OrthoDB" id="9782992at2"/>
<dbReference type="PANTHER" id="PTHR43968">
    <property type="match status" value="1"/>
</dbReference>
<feature type="domain" description="GST N-terminal" evidence="1">
    <location>
        <begin position="1"/>
        <end position="79"/>
    </location>
</feature>
<dbReference type="GO" id="GO:0005737">
    <property type="term" value="C:cytoplasm"/>
    <property type="evidence" value="ECO:0007669"/>
    <property type="project" value="TreeGrafter"/>
</dbReference>
<dbReference type="InterPro" id="IPR004045">
    <property type="entry name" value="Glutathione_S-Trfase_N"/>
</dbReference>
<dbReference type="PROSITE" id="PS50405">
    <property type="entry name" value="GST_CTER"/>
    <property type="match status" value="1"/>
</dbReference>
<name>A0A3M2HXD2_9GAMM</name>
<dbReference type="Gene3D" id="1.20.1050.10">
    <property type="match status" value="1"/>
</dbReference>
<evidence type="ECO:0000259" key="2">
    <source>
        <dbReference type="PROSITE" id="PS50405"/>
    </source>
</evidence>
<dbReference type="SFLD" id="SFLDG00358">
    <property type="entry name" value="Main_(cytGST)"/>
    <property type="match status" value="1"/>
</dbReference>
<sequence>MPITLYGAPLSPFVRKVRLCLLEKGLDYALEVVMPFTPPEWYLQLNPLGRIPALKDGELTLADSSVICQYLEETYAHTACLYGNNPTDRAHVRWLEKYADYELAPLTTFGVFRNRVLKPSSGQPCNEESVQTALNQKLPPHLDYLEGQLGQKPYFLGEQLSMADLAITSQLINMEHGREAIDANRWPALSAHYARVKELASVQSLLPGEQRTTAKLIEMGKQPALSS</sequence>
<evidence type="ECO:0000259" key="1">
    <source>
        <dbReference type="PROSITE" id="PS50404"/>
    </source>
</evidence>
<gene>
    <name evidence="3" type="ORF">EA797_06135</name>
</gene>
<evidence type="ECO:0000313" key="3">
    <source>
        <dbReference type="EMBL" id="RMH92290.1"/>
    </source>
</evidence>
<dbReference type="GO" id="GO:0016740">
    <property type="term" value="F:transferase activity"/>
    <property type="evidence" value="ECO:0007669"/>
    <property type="project" value="UniProtKB-KW"/>
</dbReference>
<dbReference type="InterPro" id="IPR050983">
    <property type="entry name" value="GST_Omega/HSP26"/>
</dbReference>
<feature type="domain" description="GST C-terminal" evidence="2">
    <location>
        <begin position="85"/>
        <end position="214"/>
    </location>
</feature>
<reference evidence="3 4" key="1">
    <citation type="submission" date="2018-10" db="EMBL/GenBank/DDBJ databases">
        <title>Pseudomonas zhaodongensis NEAU-ST5-21(T) genome.</title>
        <authorList>
            <person name="Peng J."/>
            <person name="Liu Z.-P."/>
        </authorList>
    </citation>
    <scope>NUCLEOTIDE SEQUENCE [LARGE SCALE GENOMIC DNA]</scope>
    <source>
        <strain evidence="3 4">NEAU-ST5-21</strain>
    </source>
</reference>
<dbReference type="InterPro" id="IPR040079">
    <property type="entry name" value="Glutathione_S-Trfase"/>
</dbReference>
<dbReference type="AlphaFoldDB" id="A0A3M2HXD2"/>
<organism evidence="3 4">
    <name type="scientific">Stutzerimonas zhaodongensis</name>
    <dbReference type="NCBI Taxonomy" id="1176257"/>
    <lineage>
        <taxon>Bacteria</taxon>
        <taxon>Pseudomonadati</taxon>
        <taxon>Pseudomonadota</taxon>
        <taxon>Gammaproteobacteria</taxon>
        <taxon>Pseudomonadales</taxon>
        <taxon>Pseudomonadaceae</taxon>
        <taxon>Stutzerimonas</taxon>
    </lineage>
</organism>
<dbReference type="Proteomes" id="UP000269774">
    <property type="component" value="Unassembled WGS sequence"/>
</dbReference>
<proteinExistence type="predicted"/>
<dbReference type="Gene3D" id="3.40.30.10">
    <property type="entry name" value="Glutaredoxin"/>
    <property type="match status" value="1"/>
</dbReference>